<feature type="transmembrane region" description="Helical" evidence="1">
    <location>
        <begin position="73"/>
        <end position="91"/>
    </location>
</feature>
<sequence length="114" mass="12932">MRVYVCMVYSTATTIHVILYHHVHNVRMSARAPATLIADFPCFFFHLSLAISLLSICLFIYCTLGRSVAVHRAAVLISTFCANVGCTICVYRRRQSNARARVKLCEQCFDAKHF</sequence>
<dbReference type="AlphaFoldDB" id="A0A2S2PDN1"/>
<feature type="transmembrane region" description="Helical" evidence="1">
    <location>
        <begin position="36"/>
        <end position="61"/>
    </location>
</feature>
<accession>A0A2S2PDN1</accession>
<proteinExistence type="predicted"/>
<name>A0A2S2PDN1_SCHGA</name>
<evidence type="ECO:0000313" key="2">
    <source>
        <dbReference type="EMBL" id="MBY27560.1"/>
    </source>
</evidence>
<keyword evidence="1" id="KW-1133">Transmembrane helix</keyword>
<keyword evidence="1" id="KW-0812">Transmembrane</keyword>
<organism evidence="2">
    <name type="scientific">Schizaphis graminum</name>
    <name type="common">Green bug aphid</name>
    <dbReference type="NCBI Taxonomy" id="13262"/>
    <lineage>
        <taxon>Eukaryota</taxon>
        <taxon>Metazoa</taxon>
        <taxon>Ecdysozoa</taxon>
        <taxon>Arthropoda</taxon>
        <taxon>Hexapoda</taxon>
        <taxon>Insecta</taxon>
        <taxon>Pterygota</taxon>
        <taxon>Neoptera</taxon>
        <taxon>Paraneoptera</taxon>
        <taxon>Hemiptera</taxon>
        <taxon>Sternorrhyncha</taxon>
        <taxon>Aphidomorpha</taxon>
        <taxon>Aphidoidea</taxon>
        <taxon>Aphididae</taxon>
        <taxon>Aphidini</taxon>
        <taxon>Schizaphis</taxon>
    </lineage>
</organism>
<evidence type="ECO:0000256" key="1">
    <source>
        <dbReference type="SAM" id="Phobius"/>
    </source>
</evidence>
<protein>
    <submittedName>
        <fullName evidence="2">Uncharacterized protein</fullName>
    </submittedName>
</protein>
<keyword evidence="1" id="KW-0472">Membrane</keyword>
<reference evidence="2" key="1">
    <citation type="submission" date="2018-04" db="EMBL/GenBank/DDBJ databases">
        <title>Transcriptome of Schizaphis graminum biotype I.</title>
        <authorList>
            <person name="Scully E.D."/>
            <person name="Geib S.M."/>
            <person name="Palmer N.A."/>
            <person name="Koch K."/>
            <person name="Bradshaw J."/>
            <person name="Heng-Moss T."/>
            <person name="Sarath G."/>
        </authorList>
    </citation>
    <scope>NUCLEOTIDE SEQUENCE</scope>
</reference>
<dbReference type="EMBL" id="GGMR01014941">
    <property type="protein sequence ID" value="MBY27560.1"/>
    <property type="molecule type" value="Transcribed_RNA"/>
</dbReference>
<gene>
    <name evidence="2" type="ORF">g.61874</name>
</gene>